<evidence type="ECO:0000259" key="1">
    <source>
        <dbReference type="Pfam" id="PF14021"/>
    </source>
</evidence>
<dbReference type="AlphaFoldDB" id="A0A7W9PEJ1"/>
<gene>
    <name evidence="2" type="ORF">BJY24_003546</name>
</gene>
<dbReference type="Proteomes" id="UP000540412">
    <property type="component" value="Unassembled WGS sequence"/>
</dbReference>
<accession>A0A7W9PEJ1</accession>
<dbReference type="Pfam" id="PF14021">
    <property type="entry name" value="TNT"/>
    <property type="match status" value="1"/>
</dbReference>
<dbReference type="RefSeq" id="WP_246829462.1">
    <property type="nucleotide sequence ID" value="NZ_JACHIT010000001.1"/>
</dbReference>
<reference evidence="2 3" key="1">
    <citation type="submission" date="2020-08" db="EMBL/GenBank/DDBJ databases">
        <title>Sequencing the genomes of 1000 actinobacteria strains.</title>
        <authorList>
            <person name="Klenk H.-P."/>
        </authorList>
    </citation>
    <scope>NUCLEOTIDE SEQUENCE [LARGE SCALE GENOMIC DNA]</scope>
    <source>
        <strain evidence="2 3">DSM 43582</strain>
    </source>
</reference>
<comment type="caution">
    <text evidence="2">The sequence shown here is derived from an EMBL/GenBank/DDBJ whole genome shotgun (WGS) entry which is preliminary data.</text>
</comment>
<dbReference type="GO" id="GO:0050135">
    <property type="term" value="F:NADP+ nucleosidase activity"/>
    <property type="evidence" value="ECO:0007669"/>
    <property type="project" value="InterPro"/>
</dbReference>
<proteinExistence type="predicted"/>
<feature type="domain" description="TNT" evidence="1">
    <location>
        <begin position="148"/>
        <end position="232"/>
    </location>
</feature>
<dbReference type="PANTHER" id="PTHR42059:SF1">
    <property type="entry name" value="TNT DOMAIN-CONTAINING PROTEIN"/>
    <property type="match status" value="1"/>
</dbReference>
<dbReference type="InterPro" id="IPR053024">
    <property type="entry name" value="Fungal_surface_NADase"/>
</dbReference>
<name>A0A7W9PEJ1_9NOCA</name>
<dbReference type="PANTHER" id="PTHR42059">
    <property type="entry name" value="TNT DOMAIN-CONTAINING PROTEIN"/>
    <property type="match status" value="1"/>
</dbReference>
<protein>
    <recommendedName>
        <fullName evidence="1">TNT domain-containing protein</fullName>
    </recommendedName>
</protein>
<dbReference type="InterPro" id="IPR025331">
    <property type="entry name" value="TNT"/>
</dbReference>
<dbReference type="EMBL" id="JACHIT010000001">
    <property type="protein sequence ID" value="MBB5914679.1"/>
    <property type="molecule type" value="Genomic_DNA"/>
</dbReference>
<sequence length="235" mass="25702">MPDSVASVGKYADDHYCLVPTDEGKYEVFWYERGGKYDFCVYDSESAGCFGFLGLIGGGLSGIQPVLRGQGVRNALGGASIAQPSVRSLIDGDEGTVFGGLSEQEWIERFVVPEDHGLPIGQRRLIWPDGRQHPDGFASPTDRAPARLEPGRLMDSFGPTFTRLLYDLGTPFGTRSLPLDYAQSGYRRWRVLKPTAVWVGPTAPWFGRPGGGKQYFTLMPAADLVGAGFIEEMDK</sequence>
<evidence type="ECO:0000313" key="3">
    <source>
        <dbReference type="Proteomes" id="UP000540412"/>
    </source>
</evidence>
<organism evidence="2 3">
    <name type="scientific">Nocardia transvalensis</name>
    <dbReference type="NCBI Taxonomy" id="37333"/>
    <lineage>
        <taxon>Bacteria</taxon>
        <taxon>Bacillati</taxon>
        <taxon>Actinomycetota</taxon>
        <taxon>Actinomycetes</taxon>
        <taxon>Mycobacteriales</taxon>
        <taxon>Nocardiaceae</taxon>
        <taxon>Nocardia</taxon>
    </lineage>
</organism>
<keyword evidence="3" id="KW-1185">Reference proteome</keyword>
<evidence type="ECO:0000313" key="2">
    <source>
        <dbReference type="EMBL" id="MBB5914679.1"/>
    </source>
</evidence>